<keyword evidence="2" id="KW-1185">Reference proteome</keyword>
<dbReference type="AlphaFoldDB" id="A0AAN0T9G3"/>
<protein>
    <submittedName>
        <fullName evidence="1">Uncharacterized protein</fullName>
    </submittedName>
</protein>
<dbReference type="Proteomes" id="UP000032024">
    <property type="component" value="Chromosome"/>
</dbReference>
<accession>A0AAN0T9G3</accession>
<organism evidence="1 2">
    <name type="scientific">Heyndrickxia coagulans</name>
    <name type="common">Weizmannia coagulans</name>
    <dbReference type="NCBI Taxonomy" id="1398"/>
    <lineage>
        <taxon>Bacteria</taxon>
        <taxon>Bacillati</taxon>
        <taxon>Bacillota</taxon>
        <taxon>Bacilli</taxon>
        <taxon>Bacillales</taxon>
        <taxon>Bacillaceae</taxon>
        <taxon>Heyndrickxia</taxon>
    </lineage>
</organism>
<proteinExistence type="predicted"/>
<evidence type="ECO:0000313" key="1">
    <source>
        <dbReference type="EMBL" id="AJO23616.1"/>
    </source>
</evidence>
<sequence length="48" mass="5188">MFGNSCICMHPEPVLTDIAAIRAVVRGHANDAGNLKWRGRHGETKSGI</sequence>
<name>A0AAN0T9G3_HEYCO</name>
<dbReference type="EMBL" id="CP010525">
    <property type="protein sequence ID" value="AJO23616.1"/>
    <property type="molecule type" value="Genomic_DNA"/>
</dbReference>
<gene>
    <name evidence="1" type="ORF">SB48_HM08orf04502</name>
</gene>
<reference evidence="2" key="1">
    <citation type="submission" date="2015-01" db="EMBL/GenBank/DDBJ databases">
        <title>Comparative genome analysis of Bacillus coagulans HM-08, Clostridium butyricum HM-68, Bacillus subtilis HM-66 and Bacillus paralicheniformis BL-09.</title>
        <authorList>
            <person name="Zhang H."/>
        </authorList>
    </citation>
    <scope>NUCLEOTIDE SEQUENCE [LARGE SCALE GENOMIC DNA]</scope>
    <source>
        <strain evidence="2">HM-08</strain>
    </source>
</reference>
<evidence type="ECO:0000313" key="2">
    <source>
        <dbReference type="Proteomes" id="UP000032024"/>
    </source>
</evidence>